<dbReference type="SUPFAM" id="SSF51215">
    <property type="entry name" value="Regulatory protein AraC"/>
    <property type="match status" value="1"/>
</dbReference>
<dbReference type="InterPro" id="IPR037923">
    <property type="entry name" value="HTH-like"/>
</dbReference>
<dbReference type="InterPro" id="IPR018060">
    <property type="entry name" value="HTH_AraC"/>
</dbReference>
<dbReference type="Pfam" id="PF12833">
    <property type="entry name" value="HTH_18"/>
    <property type="match status" value="1"/>
</dbReference>
<keyword evidence="6" id="KW-1185">Reference proteome</keyword>
<dbReference type="Gene3D" id="1.10.10.60">
    <property type="entry name" value="Homeodomain-like"/>
    <property type="match status" value="1"/>
</dbReference>
<dbReference type="InterPro" id="IPR003313">
    <property type="entry name" value="AraC-bd"/>
</dbReference>
<dbReference type="Gene3D" id="2.60.120.10">
    <property type="entry name" value="Jelly Rolls"/>
    <property type="match status" value="1"/>
</dbReference>
<accession>A0A1H3UCE0</accession>
<protein>
    <submittedName>
        <fullName evidence="5">AraC-type DNA-binding protein</fullName>
    </submittedName>
</protein>
<dbReference type="PANTHER" id="PTHR43280">
    <property type="entry name" value="ARAC-FAMILY TRANSCRIPTIONAL REGULATOR"/>
    <property type="match status" value="1"/>
</dbReference>
<dbReference type="PANTHER" id="PTHR43280:SF32">
    <property type="entry name" value="TRANSCRIPTIONAL REGULATORY PROTEIN"/>
    <property type="match status" value="1"/>
</dbReference>
<keyword evidence="3" id="KW-0804">Transcription</keyword>
<dbReference type="GO" id="GO:0003700">
    <property type="term" value="F:DNA-binding transcription factor activity"/>
    <property type="evidence" value="ECO:0007669"/>
    <property type="project" value="InterPro"/>
</dbReference>
<gene>
    <name evidence="5" type="ORF">SAMN05421736_12031</name>
</gene>
<dbReference type="PROSITE" id="PS01124">
    <property type="entry name" value="HTH_ARAC_FAMILY_2"/>
    <property type="match status" value="1"/>
</dbReference>
<sequence>MRLLSFYRAIFCVTGSNIDSFYYLKKICYNHGKSSYAMGVKGGEKMNHKSERHSIPVISAATMQTIGFSVLPLIPERIEEVPSSYDLHRHDCFELFWIKEGRGEVQIDFQSYSFSPNTLCLISPGQVHGLIDFEASEAFSGWLLIFSKELFAEQFLEWAEWAQTSLLDFMEENPFRSIAGDQATVFNMLFHLLEREQETGRKDQLVAVSNYIRVLLVEMGRIHNAWQQRHREKAGYRLTKQYVAAVESHYRTVHSVAEYAAMLHVTPNHLNESIKKTLGKSAGGVLRDRHILEAKRLLRYSSAQVAEIASYLGFHDASYFGRFFKKNTGLTPTAFRRGCVKSQND</sequence>
<evidence type="ECO:0000256" key="1">
    <source>
        <dbReference type="ARBA" id="ARBA00023015"/>
    </source>
</evidence>
<dbReference type="InterPro" id="IPR009057">
    <property type="entry name" value="Homeodomain-like_sf"/>
</dbReference>
<evidence type="ECO:0000256" key="3">
    <source>
        <dbReference type="ARBA" id="ARBA00023163"/>
    </source>
</evidence>
<dbReference type="Proteomes" id="UP000198935">
    <property type="component" value="Unassembled WGS sequence"/>
</dbReference>
<evidence type="ECO:0000259" key="4">
    <source>
        <dbReference type="PROSITE" id="PS01124"/>
    </source>
</evidence>
<dbReference type="STRING" id="1503961.SAMN05421736_12031"/>
<organism evidence="5 6">
    <name type="scientific">Evansella caseinilytica</name>
    <dbReference type="NCBI Taxonomy" id="1503961"/>
    <lineage>
        <taxon>Bacteria</taxon>
        <taxon>Bacillati</taxon>
        <taxon>Bacillota</taxon>
        <taxon>Bacilli</taxon>
        <taxon>Bacillales</taxon>
        <taxon>Bacillaceae</taxon>
        <taxon>Evansella</taxon>
    </lineage>
</organism>
<dbReference type="InterPro" id="IPR020449">
    <property type="entry name" value="Tscrpt_reg_AraC-type_HTH"/>
</dbReference>
<reference evidence="6" key="1">
    <citation type="submission" date="2016-10" db="EMBL/GenBank/DDBJ databases">
        <authorList>
            <person name="Varghese N."/>
            <person name="Submissions S."/>
        </authorList>
    </citation>
    <scope>NUCLEOTIDE SEQUENCE [LARGE SCALE GENOMIC DNA]</scope>
    <source>
        <strain evidence="6">SP</strain>
    </source>
</reference>
<dbReference type="InterPro" id="IPR014710">
    <property type="entry name" value="RmlC-like_jellyroll"/>
</dbReference>
<evidence type="ECO:0000256" key="2">
    <source>
        <dbReference type="ARBA" id="ARBA00023125"/>
    </source>
</evidence>
<name>A0A1H3UCE0_9BACI</name>
<dbReference type="EMBL" id="FNPI01000020">
    <property type="protein sequence ID" value="SDZ59987.1"/>
    <property type="molecule type" value="Genomic_DNA"/>
</dbReference>
<dbReference type="PRINTS" id="PR00032">
    <property type="entry name" value="HTHARAC"/>
</dbReference>
<dbReference type="AlphaFoldDB" id="A0A1H3UCE0"/>
<feature type="domain" description="HTH araC/xylS-type" evidence="4">
    <location>
        <begin position="240"/>
        <end position="338"/>
    </location>
</feature>
<dbReference type="SMART" id="SM00342">
    <property type="entry name" value="HTH_ARAC"/>
    <property type="match status" value="1"/>
</dbReference>
<keyword evidence="2 5" id="KW-0238">DNA-binding</keyword>
<dbReference type="GO" id="GO:0043565">
    <property type="term" value="F:sequence-specific DNA binding"/>
    <property type="evidence" value="ECO:0007669"/>
    <property type="project" value="InterPro"/>
</dbReference>
<proteinExistence type="predicted"/>
<dbReference type="OrthoDB" id="506156at2"/>
<dbReference type="Pfam" id="PF02311">
    <property type="entry name" value="AraC_binding"/>
    <property type="match status" value="1"/>
</dbReference>
<dbReference type="SUPFAM" id="SSF46689">
    <property type="entry name" value="Homeodomain-like"/>
    <property type="match status" value="1"/>
</dbReference>
<evidence type="ECO:0000313" key="6">
    <source>
        <dbReference type="Proteomes" id="UP000198935"/>
    </source>
</evidence>
<keyword evidence="1" id="KW-0805">Transcription regulation</keyword>
<evidence type="ECO:0000313" key="5">
    <source>
        <dbReference type="EMBL" id="SDZ59987.1"/>
    </source>
</evidence>